<gene>
    <name evidence="3" type="ORF">PSFLO_02818</name>
</gene>
<feature type="compositionally biased region" description="Polar residues" evidence="1">
    <location>
        <begin position="103"/>
        <end position="123"/>
    </location>
</feature>
<feature type="transmembrane region" description="Helical" evidence="2">
    <location>
        <begin position="1345"/>
        <end position="1364"/>
    </location>
</feature>
<reference evidence="3 4" key="1">
    <citation type="submission" date="2018-03" db="EMBL/GenBank/DDBJ databases">
        <authorList>
            <person name="Guldener U."/>
        </authorList>
    </citation>
    <scope>NUCLEOTIDE SEQUENCE [LARGE SCALE GENOMIC DNA]</scope>
    <source>
        <strain evidence="3 4">DAOM196992</strain>
    </source>
</reference>
<dbReference type="Pfam" id="PF12326">
    <property type="entry name" value="EOS1"/>
    <property type="match status" value="1"/>
</dbReference>
<proteinExistence type="predicted"/>
<feature type="compositionally biased region" description="Basic and acidic residues" evidence="1">
    <location>
        <begin position="686"/>
        <end position="695"/>
    </location>
</feature>
<dbReference type="GO" id="GO:0005789">
    <property type="term" value="C:endoplasmic reticulum membrane"/>
    <property type="evidence" value="ECO:0007669"/>
    <property type="project" value="InterPro"/>
</dbReference>
<organism evidence="3 4">
    <name type="scientific">Pseudozyma flocculosa</name>
    <dbReference type="NCBI Taxonomy" id="84751"/>
    <lineage>
        <taxon>Eukaryota</taxon>
        <taxon>Fungi</taxon>
        <taxon>Dikarya</taxon>
        <taxon>Basidiomycota</taxon>
        <taxon>Ustilaginomycotina</taxon>
        <taxon>Ustilaginomycetes</taxon>
        <taxon>Ustilaginales</taxon>
        <taxon>Ustilaginaceae</taxon>
        <taxon>Pseudozyma</taxon>
    </lineage>
</organism>
<feature type="region of interest" description="Disordered" evidence="1">
    <location>
        <begin position="1"/>
        <end position="28"/>
    </location>
</feature>
<feature type="compositionally biased region" description="Low complexity" evidence="1">
    <location>
        <begin position="221"/>
        <end position="235"/>
    </location>
</feature>
<dbReference type="PANTHER" id="PTHR28147">
    <property type="entry name" value="N-GLYCOSYLATION PROTEIN EOS1"/>
    <property type="match status" value="1"/>
</dbReference>
<feature type="compositionally biased region" description="Basic and acidic residues" evidence="1">
    <location>
        <begin position="1206"/>
        <end position="1220"/>
    </location>
</feature>
<feature type="compositionally biased region" description="Low complexity" evidence="1">
    <location>
        <begin position="522"/>
        <end position="566"/>
    </location>
</feature>
<dbReference type="OrthoDB" id="2139606at2759"/>
<dbReference type="InterPro" id="IPR021100">
    <property type="entry name" value="N-glycosylation_EOS1"/>
</dbReference>
<feature type="compositionally biased region" description="Low complexity" evidence="1">
    <location>
        <begin position="696"/>
        <end position="737"/>
    </location>
</feature>
<keyword evidence="4" id="KW-1185">Reference proteome</keyword>
<feature type="compositionally biased region" description="Polar residues" evidence="1">
    <location>
        <begin position="57"/>
        <end position="72"/>
    </location>
</feature>
<sequence length="1370" mass="143010">MTPDASVPPAILPSPNPPTPPSSAAASAALDIDIDIDIDPTSRQWASAHTFPALASDSLSPLHSRLGTSTSKPPAFERDDSARAAPTSSSHASSTAPAPTASQQRRTASQGIQDTHSDPSSVASILRRDRARSWSTQAGAGFTPAGTPPSRPPSPHGCDSLERQQQQQDGASAEEAWYGGPRSDRASEASSSTATAAAAAAATHSHLANGSNRRRVHRSRASSSASIPAADAIDPASHHHHHHHDPSRASTSNGRPAPTRSRPARPHSRGHDAAPPSSGEASQSQRRPGPGRRSTSTATSGSGASETHDLETSRNRSSPHLPALSSLSMTADRSYAPYSRTTPSSPLLSANAALGHAPTSPGAYARLPDGSLTPIDWAYGMQGSLPASPVLSRHGSGFIDPLLSSSAASIHSHHGQYHHLHSHAALSSPSYFPPLSAGPSPHMGPMDPAAVAAAEMAQRAAQLIGLHQLFASRSTPHLPHFDTEMVDAAASAGAGMDEGDAPPPPYAPRASETEQELQRSFAGAPAPITGAPAPITGAPAAPQRPASAMAASSAAAAASSSSGFPGSPDPPLPPPIAIPIPQQRPPRRHSRNALSPGISALSPAGEHRSVPASPSASFHGGLRGLSSISPLPRGLGLAQTAADQAHGFGARSGELSPDAIFAASSSDDDDGQGGDRDGLSFSPSISRERRSERRSAASNEAGRSRGGEAAVAAAPAAAVASSPTLPRPRSSSGVVSRMARQQCSAQSEPAQQGEAPAAGGAFSYAPAGTAGRRSGTRSSGHSRRSSLHLQGRPSVEASIWPQQQQQQFHIRPGLPTVDSDASSAAGASSRDARRSDAGTSDPDMAPRSEPDGDDAGALDQRSLSPTPSDFEQLSRELAGLAEADGGFDALAPGRVRHSQQAYAVSADDEEEIPLVLRVLLHPLRWLAVVPGCLGTFWLARNAYLLATQDDRLYSSYAAVGAAVRQPGALDFAVSSLWSVFTAYYALSFTTLLLRRWLLYYSVLPSLIRLLALQAICWPLVRITVHVFGIRQPLGAWAVIGTTTALSDIVARWVTSNIADAVLEGDVDADDTEDEEGGEAGGSSGGGIGGVGGKGTWDGGRSDEGETADDDDYFIDQFGQARLRPPQWQKYRQRLRRQQAATSDLDVRSGDESDATVVRFGSGGGGGGQRLGKSRRRRKGGQGTRFWRAVIGGPTNRHKQQQQQQRARQDQQAEPSDRPEGGEPGSSSAAGPRDYASGTETEWDGGGESDWPATDVDREGATTTTSALTRHRAEMELRRRGAAASPRRSGPLFSSDGDEGDDPGHAAPRRGATAAAATKRTILPRAPPPRSRRREFHWDVAMRRNIVPIAALGYLSMWILILDAMRLGRAG</sequence>
<feature type="region of interest" description="Disordered" evidence="1">
    <location>
        <begin position="1068"/>
        <end position="1110"/>
    </location>
</feature>
<protein>
    <recommendedName>
        <fullName evidence="5">Myp1 protein</fullName>
    </recommendedName>
</protein>
<feature type="region of interest" description="Disordered" evidence="1">
    <location>
        <begin position="659"/>
        <end position="871"/>
    </location>
</feature>
<feature type="compositionally biased region" description="Gly residues" evidence="1">
    <location>
        <begin position="1160"/>
        <end position="1169"/>
    </location>
</feature>
<evidence type="ECO:0008006" key="5">
    <source>
        <dbReference type="Google" id="ProtNLM"/>
    </source>
</evidence>
<keyword evidence="2" id="KW-1133">Transmembrane helix</keyword>
<feature type="compositionally biased region" description="Pro residues" evidence="1">
    <location>
        <begin position="10"/>
        <end position="21"/>
    </location>
</feature>
<feature type="compositionally biased region" description="Low complexity" evidence="1">
    <location>
        <begin position="1281"/>
        <end position="1290"/>
    </location>
</feature>
<evidence type="ECO:0000256" key="2">
    <source>
        <dbReference type="SAM" id="Phobius"/>
    </source>
</evidence>
<feature type="compositionally biased region" description="Low complexity" evidence="1">
    <location>
        <begin position="188"/>
        <end position="203"/>
    </location>
</feature>
<feature type="compositionally biased region" description="Low complexity" evidence="1">
    <location>
        <begin position="318"/>
        <end position="328"/>
    </location>
</feature>
<name>A0A5C3EZV1_9BASI</name>
<feature type="compositionally biased region" description="Pro residues" evidence="1">
    <location>
        <begin position="567"/>
        <end position="584"/>
    </location>
</feature>
<feature type="region of interest" description="Disordered" evidence="1">
    <location>
        <begin position="56"/>
        <end position="328"/>
    </location>
</feature>
<feature type="region of interest" description="Disordered" evidence="1">
    <location>
        <begin position="493"/>
        <end position="633"/>
    </location>
</feature>
<dbReference type="GO" id="GO:0034599">
    <property type="term" value="P:cellular response to oxidative stress"/>
    <property type="evidence" value="ECO:0007669"/>
    <property type="project" value="InterPro"/>
</dbReference>
<feature type="compositionally biased region" description="Acidic residues" evidence="1">
    <location>
        <begin position="1068"/>
        <end position="1077"/>
    </location>
</feature>
<feature type="compositionally biased region" description="Low complexity" evidence="1">
    <location>
        <begin position="83"/>
        <end position="102"/>
    </location>
</feature>
<feature type="compositionally biased region" description="Low complexity" evidence="1">
    <location>
        <begin position="1308"/>
        <end position="1320"/>
    </location>
</feature>
<evidence type="ECO:0000313" key="4">
    <source>
        <dbReference type="Proteomes" id="UP000323386"/>
    </source>
</evidence>
<feature type="compositionally biased region" description="Low complexity" evidence="1">
    <location>
        <begin position="291"/>
        <end position="305"/>
    </location>
</feature>
<feature type="compositionally biased region" description="Pro residues" evidence="1">
    <location>
        <begin position="146"/>
        <end position="155"/>
    </location>
</feature>
<evidence type="ECO:0000313" key="3">
    <source>
        <dbReference type="EMBL" id="SPO37345.1"/>
    </source>
</evidence>
<dbReference type="GO" id="GO:0006487">
    <property type="term" value="P:protein N-linked glycosylation"/>
    <property type="evidence" value="ECO:0007669"/>
    <property type="project" value="TreeGrafter"/>
</dbReference>
<feature type="compositionally biased region" description="Low complexity" evidence="1">
    <location>
        <begin position="744"/>
        <end position="779"/>
    </location>
</feature>
<feature type="compositionally biased region" description="Polar residues" evidence="1">
    <location>
        <begin position="861"/>
        <end position="871"/>
    </location>
</feature>
<dbReference type="EMBL" id="OOIP01000006">
    <property type="protein sequence ID" value="SPO37345.1"/>
    <property type="molecule type" value="Genomic_DNA"/>
</dbReference>
<keyword evidence="2" id="KW-0472">Membrane</keyword>
<feature type="compositionally biased region" description="Gly residues" evidence="1">
    <location>
        <begin position="1078"/>
        <end position="1097"/>
    </location>
</feature>
<feature type="region of interest" description="Disordered" evidence="1">
    <location>
        <begin position="1124"/>
        <end position="1331"/>
    </location>
</feature>
<keyword evidence="2" id="KW-0812">Transmembrane</keyword>
<dbReference type="PANTHER" id="PTHR28147:SF1">
    <property type="entry name" value="N-GLYCOSYLATION PROTEIN EOS1"/>
    <property type="match status" value="1"/>
</dbReference>
<accession>A0A5C3EZV1</accession>
<dbReference type="Proteomes" id="UP000323386">
    <property type="component" value="Unassembled WGS sequence"/>
</dbReference>
<feature type="compositionally biased region" description="Low complexity" evidence="1">
    <location>
        <begin position="818"/>
        <end position="829"/>
    </location>
</feature>
<evidence type="ECO:0000256" key="1">
    <source>
        <dbReference type="SAM" id="MobiDB-lite"/>
    </source>
</evidence>